<dbReference type="GO" id="GO:0046872">
    <property type="term" value="F:metal ion binding"/>
    <property type="evidence" value="ECO:0007669"/>
    <property type="project" value="UniProtKB-KW"/>
</dbReference>
<organism evidence="12">
    <name type="scientific">Escherichia coli</name>
    <dbReference type="NCBI Taxonomy" id="562"/>
    <lineage>
        <taxon>Bacteria</taxon>
        <taxon>Pseudomonadati</taxon>
        <taxon>Pseudomonadota</taxon>
        <taxon>Gammaproteobacteria</taxon>
        <taxon>Enterobacterales</taxon>
        <taxon>Enterobacteriaceae</taxon>
        <taxon>Escherichia</taxon>
    </lineage>
</organism>
<geneLocation type="plasmid" evidence="12">
    <name>pYD786-4</name>
</geneLocation>
<keyword evidence="6" id="KW-0317">Glutathione biosynthesis</keyword>
<dbReference type="Pfam" id="PF03917">
    <property type="entry name" value="GSH_synth_ATP"/>
    <property type="match status" value="1"/>
</dbReference>
<dbReference type="Gene3D" id="1.10.1080.10">
    <property type="entry name" value="Glutathione Synthetase, Chain A, domain 3"/>
    <property type="match status" value="1"/>
</dbReference>
<feature type="domain" description="Glutathione synthase substrate-binding" evidence="11">
    <location>
        <begin position="209"/>
        <end position="316"/>
    </location>
</feature>
<evidence type="ECO:0000256" key="1">
    <source>
        <dbReference type="ARBA" id="ARBA00001946"/>
    </source>
</evidence>
<dbReference type="PANTHER" id="PTHR11130">
    <property type="entry name" value="GLUTATHIONE SYNTHETASE"/>
    <property type="match status" value="1"/>
</dbReference>
<dbReference type="SUPFAM" id="SSF56059">
    <property type="entry name" value="Glutathione synthetase ATP-binding domain-like"/>
    <property type="match status" value="1"/>
</dbReference>
<comment type="pathway">
    <text evidence="2">Sulfur metabolism; glutathione biosynthesis; glutathione from L-cysteine and L-glutamate: step 2/2.</text>
</comment>
<dbReference type="GO" id="GO:0043295">
    <property type="term" value="F:glutathione binding"/>
    <property type="evidence" value="ECO:0007669"/>
    <property type="project" value="TreeGrafter"/>
</dbReference>
<dbReference type="Pfam" id="PF03199">
    <property type="entry name" value="GSH_synthase"/>
    <property type="match status" value="1"/>
</dbReference>
<dbReference type="GO" id="GO:0005524">
    <property type="term" value="F:ATP binding"/>
    <property type="evidence" value="ECO:0007669"/>
    <property type="project" value="UniProtKB-KW"/>
</dbReference>
<evidence type="ECO:0000256" key="9">
    <source>
        <dbReference type="ARBA" id="ARBA00022840"/>
    </source>
</evidence>
<evidence type="ECO:0000256" key="5">
    <source>
        <dbReference type="ARBA" id="ARBA00022598"/>
    </source>
</evidence>
<keyword evidence="12" id="KW-0614">Plasmid</keyword>
<dbReference type="EMBL" id="KU254581">
    <property type="protein sequence ID" value="AMQ12881.1"/>
    <property type="molecule type" value="Genomic_DNA"/>
</dbReference>
<keyword evidence="7" id="KW-0479">Metal-binding</keyword>
<dbReference type="EC" id="6.3.2.3" evidence="4"/>
<keyword evidence="8" id="KW-0547">Nucleotide-binding</keyword>
<evidence type="ECO:0000256" key="6">
    <source>
        <dbReference type="ARBA" id="ARBA00022684"/>
    </source>
</evidence>
<comment type="cofactor">
    <cofactor evidence="1">
        <name>Mg(2+)</name>
        <dbReference type="ChEBI" id="CHEBI:18420"/>
    </cofactor>
</comment>
<evidence type="ECO:0000259" key="11">
    <source>
        <dbReference type="Pfam" id="PF03199"/>
    </source>
</evidence>
<dbReference type="InterPro" id="IPR014709">
    <property type="entry name" value="Glutathione_synthase_C_euk"/>
</dbReference>
<dbReference type="InterPro" id="IPR014042">
    <property type="entry name" value="Glutathione_synthase_a-hlx"/>
</dbReference>
<evidence type="ECO:0000313" key="12">
    <source>
        <dbReference type="EMBL" id="AMQ12881.1"/>
    </source>
</evidence>
<protein>
    <recommendedName>
        <fullName evidence="4">glutathione synthase</fullName>
        <ecNumber evidence="4">6.3.2.3</ecNumber>
    </recommendedName>
</protein>
<dbReference type="GO" id="GO:0005829">
    <property type="term" value="C:cytosol"/>
    <property type="evidence" value="ECO:0007669"/>
    <property type="project" value="TreeGrafter"/>
</dbReference>
<proteinExistence type="inferred from homology"/>
<evidence type="ECO:0000256" key="3">
    <source>
        <dbReference type="ARBA" id="ARBA00010385"/>
    </source>
</evidence>
<dbReference type="InterPro" id="IPR014049">
    <property type="entry name" value="Glutathione_synthase_N_euk"/>
</dbReference>
<dbReference type="InterPro" id="IPR037013">
    <property type="entry name" value="GSH-S_sub-bd_sf"/>
</dbReference>
<dbReference type="InterPro" id="IPR016185">
    <property type="entry name" value="PreATP-grasp_dom_sf"/>
</dbReference>
<dbReference type="Gene3D" id="3.30.1490.80">
    <property type="match status" value="1"/>
</dbReference>
<gene>
    <name evidence="12" type="primary">gshB</name>
</gene>
<name>A0A142CQN6_ECOLX</name>
<dbReference type="AlphaFoldDB" id="A0A142CQN6"/>
<evidence type="ECO:0000256" key="4">
    <source>
        <dbReference type="ARBA" id="ARBA00012214"/>
    </source>
</evidence>
<dbReference type="Gene3D" id="3.30.470.20">
    <property type="entry name" value="ATP-grasp fold, B domain"/>
    <property type="match status" value="1"/>
</dbReference>
<dbReference type="Gene3D" id="3.40.50.1760">
    <property type="entry name" value="Glutathione synthase, substrate-binding domain superfamily, eukaryotic"/>
    <property type="match status" value="1"/>
</dbReference>
<dbReference type="GO" id="GO:0004363">
    <property type="term" value="F:glutathione synthase activity"/>
    <property type="evidence" value="ECO:0007669"/>
    <property type="project" value="UniProtKB-EC"/>
</dbReference>
<dbReference type="SUPFAM" id="SSF52440">
    <property type="entry name" value="PreATP-grasp domain"/>
    <property type="match status" value="1"/>
</dbReference>
<keyword evidence="10" id="KW-0460">Magnesium</keyword>
<evidence type="ECO:0000256" key="7">
    <source>
        <dbReference type="ARBA" id="ARBA00022723"/>
    </source>
</evidence>
<keyword evidence="5" id="KW-0436">Ligase</keyword>
<comment type="similarity">
    <text evidence="3">Belongs to the eukaryotic GSH synthase family.</text>
</comment>
<keyword evidence="9" id="KW-0067">ATP-binding</keyword>
<accession>A0A142CQN6</accession>
<reference evidence="12" key="1">
    <citation type="submission" date="2015-12" db="EMBL/GenBank/DDBJ databases">
        <title>Escherichia coli strain YD786 plasmids pYD786-1 to pYD786-4.</title>
        <authorList>
            <person name="Guo Q."/>
            <person name="McElheny C.L."/>
            <person name="Cooper V.S."/>
            <person name="Stoesser N."/>
            <person name="Doi Y."/>
        </authorList>
    </citation>
    <scope>NUCLEOTIDE SEQUENCE</scope>
    <source>
        <strain evidence="12">YD786</strain>
        <plasmid evidence="12">pYD786-4</plasmid>
    </source>
</reference>
<dbReference type="PANTHER" id="PTHR11130:SF0">
    <property type="entry name" value="GLUTATHIONE SYNTHETASE"/>
    <property type="match status" value="1"/>
</dbReference>
<evidence type="ECO:0000256" key="10">
    <source>
        <dbReference type="ARBA" id="ARBA00022842"/>
    </source>
</evidence>
<dbReference type="Gene3D" id="3.30.1490.50">
    <property type="match status" value="1"/>
</dbReference>
<dbReference type="UniPathway" id="UPA00142">
    <property type="reaction ID" value="UER00210"/>
</dbReference>
<dbReference type="InterPro" id="IPR004887">
    <property type="entry name" value="GSH_synth_subst-bd"/>
</dbReference>
<sequence>MPGKIRGRKMSTLDVQKLKDDAVEWALTHGVAFKESSYSAVHTPFTLTPTPISRKSYQYLKNATGILSKLIYSVSEDHDFLYSAIYPIKAGNAFFSALLNMHQQIHSSSRHAPRLPLLIMRSDFMDDNRDGFRLIEFNGIAAGMGPFGQRIHDLHHYLQRQYPAVFSDLSNQATGALVDNQAIEGLSAAICQATCRIKQEFGDPGPARFLMIVQENENNVFDQHLLELALQQKGIETHRRTFRELHNQLSTGADNRLILEGVGPLDTVYLRAGYQYSDYEAFNIDEQECCQALMATRVFIEQHRVAVNATVGQQLATSKRVQMLLSQLGYDEFVAFGLTLQEAKIAKTILGEMLPISPDSINLAKESPSETWVLKNQGEGGGHCLFGADILTKLTELTPQQYQSWSLMRRLHPQPRAMPTLIVRKGELHKVNDLISELGMFSVQTDNNPSSAEHSFAGYLIRSKSAESTEGGVHSGQGVLDSLVYSD</sequence>
<evidence type="ECO:0000256" key="8">
    <source>
        <dbReference type="ARBA" id="ARBA00022741"/>
    </source>
</evidence>
<dbReference type="InterPro" id="IPR005615">
    <property type="entry name" value="Glutathione_synthase"/>
</dbReference>
<dbReference type="PIRSF" id="PIRSF001558">
    <property type="entry name" value="GSHase"/>
    <property type="match status" value="1"/>
</dbReference>
<evidence type="ECO:0000256" key="2">
    <source>
        <dbReference type="ARBA" id="ARBA00004965"/>
    </source>
</evidence>